<dbReference type="Pfam" id="PF01161">
    <property type="entry name" value="PBP"/>
    <property type="match status" value="1"/>
</dbReference>
<accession>A0AAW8SZ90</accession>
<evidence type="ECO:0000313" key="1">
    <source>
        <dbReference type="EMBL" id="MDT2537970.1"/>
    </source>
</evidence>
<dbReference type="RefSeq" id="WP_010745149.1">
    <property type="nucleotide sequence ID" value="NZ_BAAAXM010000043.1"/>
</dbReference>
<reference evidence="1" key="1">
    <citation type="submission" date="2023-03" db="EMBL/GenBank/DDBJ databases">
        <authorList>
            <person name="Shen W."/>
            <person name="Cai J."/>
        </authorList>
    </citation>
    <scope>NUCLEOTIDE SEQUENCE</scope>
    <source>
        <strain evidence="1">B646-2</strain>
    </source>
</reference>
<protein>
    <submittedName>
        <fullName evidence="1">YbhB/YbcL family Raf kinase inhibitor-like protein</fullName>
    </submittedName>
</protein>
<dbReference type="AlphaFoldDB" id="A0AAW8SZ90"/>
<dbReference type="EMBL" id="JARPXM010000006">
    <property type="protein sequence ID" value="MDT2537970.1"/>
    <property type="molecule type" value="Genomic_DNA"/>
</dbReference>
<dbReference type="InterPro" id="IPR036610">
    <property type="entry name" value="PEBP-like_sf"/>
</dbReference>
<name>A0AAW8SZ90_9ENTE</name>
<dbReference type="InterPro" id="IPR005247">
    <property type="entry name" value="YbhB_YbcL/LppC-like"/>
</dbReference>
<dbReference type="CDD" id="cd00865">
    <property type="entry name" value="PEBP_bact_arch"/>
    <property type="match status" value="1"/>
</dbReference>
<dbReference type="Proteomes" id="UP001249240">
    <property type="component" value="Unassembled WGS sequence"/>
</dbReference>
<comment type="caution">
    <text evidence="1">The sequence shown here is derived from an EMBL/GenBank/DDBJ whole genome shotgun (WGS) entry which is preliminary data.</text>
</comment>
<dbReference type="PANTHER" id="PTHR30289">
    <property type="entry name" value="UNCHARACTERIZED PROTEIN YBCL-RELATED"/>
    <property type="match status" value="1"/>
</dbReference>
<dbReference type="GO" id="GO:0004860">
    <property type="term" value="F:protein kinase inhibitor activity"/>
    <property type="evidence" value="ECO:0007669"/>
    <property type="project" value="UniProtKB-KW"/>
</dbReference>
<gene>
    <name evidence="1" type="ORF">P7D78_07530</name>
</gene>
<evidence type="ECO:0000313" key="2">
    <source>
        <dbReference type="Proteomes" id="UP001249240"/>
    </source>
</evidence>
<dbReference type="NCBIfam" id="TIGR00481">
    <property type="entry name" value="YbhB/YbcL family Raf kinase inhibitor-like protein"/>
    <property type="match status" value="1"/>
</dbReference>
<dbReference type="PANTHER" id="PTHR30289:SF1">
    <property type="entry name" value="PEBP (PHOSPHATIDYLETHANOLAMINE-BINDING PROTEIN) FAMILY PROTEIN"/>
    <property type="match status" value="1"/>
</dbReference>
<proteinExistence type="predicted"/>
<sequence>MILGIFGGIVLFIGIALAVKRQKDIVIEGIPKLNITSPAFANDGEIPVNYTGNGKDLSPELCLTGVDKNAETLAVIMDDMDHPLVGVYNHWLIWNLPVQEKIPSGIPAGKKVAELANAVQGIGYGKHRYRGPKPPFGTHRYKYNVFVLDTSLELPASANKKELLEAMEGHLLQYGYLIGQYGVN</sequence>
<dbReference type="SUPFAM" id="SSF49777">
    <property type="entry name" value="PEBP-like"/>
    <property type="match status" value="1"/>
</dbReference>
<keyword evidence="1" id="KW-0649">Protein kinase inhibitor</keyword>
<dbReference type="InterPro" id="IPR008914">
    <property type="entry name" value="PEBP"/>
</dbReference>
<organism evidence="1 2">
    <name type="scientific">Enterococcus raffinosus</name>
    <dbReference type="NCBI Taxonomy" id="71452"/>
    <lineage>
        <taxon>Bacteria</taxon>
        <taxon>Bacillati</taxon>
        <taxon>Bacillota</taxon>
        <taxon>Bacilli</taxon>
        <taxon>Lactobacillales</taxon>
        <taxon>Enterococcaceae</taxon>
        <taxon>Enterococcus</taxon>
    </lineage>
</organism>
<dbReference type="GeneID" id="67041287"/>
<dbReference type="Gene3D" id="3.90.280.10">
    <property type="entry name" value="PEBP-like"/>
    <property type="match status" value="1"/>
</dbReference>